<sequence>MSSKIPVLRLQLKKLEDENTEVRRERDEFRAELSKFRKMNGTLESRLQDLGVENSDLRRKLLKAEALPPPPQANEVIGRLSTKDTKPIIDDDNEVIEIPGSSDIEEPSSPLVRKKRPSHILSPSAETPRGRQRTSSRPFVLLTSRKMATRPTPSTRRSSTRIASLRISPEPTDSSPVALSPSPSLTVGNKRRNERNQSTREKKRQKETHDESYSVTGEPSPTAERMAGPSISPVGKRRAERARNHRAPDSTPSSEGESNVVHIPKREPESVKDDALRLTHESVAKYLQGFPHLNIKPTPVSHYFSRKLIWKAYGGSMITLLSRSTDQSRDFIFPTPDSNPHMPTTPGYPGLLLSCRRDMTEYICTMFSRAFLKPAQWEYMGEYRSQLAGQLTPYTFRQQTQATKDAWAHKLRTARKWPVYTAIRARIYLRKKKKALTDENIQAEIERITEKGTEGGSLTDRDVIDALERGDEQIDIIRMTCVSYDYPFFKDMIARSRRGRGKPKRIVDYIH</sequence>
<name>A0A9P6CDK0_9AGAR</name>
<feature type="compositionally biased region" description="Basic residues" evidence="1">
    <location>
        <begin position="235"/>
        <end position="245"/>
    </location>
</feature>
<accession>A0A9P6CDK0</accession>
<organism evidence="3 4">
    <name type="scientific">Collybia nuda</name>
    <dbReference type="NCBI Taxonomy" id="64659"/>
    <lineage>
        <taxon>Eukaryota</taxon>
        <taxon>Fungi</taxon>
        <taxon>Dikarya</taxon>
        <taxon>Basidiomycota</taxon>
        <taxon>Agaricomycotina</taxon>
        <taxon>Agaricomycetes</taxon>
        <taxon>Agaricomycetidae</taxon>
        <taxon>Agaricales</taxon>
        <taxon>Tricholomatineae</taxon>
        <taxon>Clitocybaceae</taxon>
        <taxon>Collybia</taxon>
    </lineage>
</organism>
<feature type="domain" description="DUF6697" evidence="2">
    <location>
        <begin position="304"/>
        <end position="494"/>
    </location>
</feature>
<reference evidence="3" key="1">
    <citation type="submission" date="2020-11" db="EMBL/GenBank/DDBJ databases">
        <authorList>
            <consortium name="DOE Joint Genome Institute"/>
            <person name="Ahrendt S."/>
            <person name="Riley R."/>
            <person name="Andreopoulos W."/>
            <person name="Labutti K."/>
            <person name="Pangilinan J."/>
            <person name="Ruiz-Duenas F.J."/>
            <person name="Barrasa J.M."/>
            <person name="Sanchez-Garcia M."/>
            <person name="Camarero S."/>
            <person name="Miyauchi S."/>
            <person name="Serrano A."/>
            <person name="Linde D."/>
            <person name="Babiker R."/>
            <person name="Drula E."/>
            <person name="Ayuso-Fernandez I."/>
            <person name="Pacheco R."/>
            <person name="Padilla G."/>
            <person name="Ferreira P."/>
            <person name="Barriuso J."/>
            <person name="Kellner H."/>
            <person name="Castanera R."/>
            <person name="Alfaro M."/>
            <person name="Ramirez L."/>
            <person name="Pisabarro A.G."/>
            <person name="Kuo A."/>
            <person name="Tritt A."/>
            <person name="Lipzen A."/>
            <person name="He G."/>
            <person name="Yan M."/>
            <person name="Ng V."/>
            <person name="Cullen D."/>
            <person name="Martin F."/>
            <person name="Rosso M.-N."/>
            <person name="Henrissat B."/>
            <person name="Hibbett D."/>
            <person name="Martinez A.T."/>
            <person name="Grigoriev I.V."/>
        </authorList>
    </citation>
    <scope>NUCLEOTIDE SEQUENCE</scope>
    <source>
        <strain evidence="3">CBS 247.69</strain>
    </source>
</reference>
<evidence type="ECO:0000256" key="1">
    <source>
        <dbReference type="SAM" id="MobiDB-lite"/>
    </source>
</evidence>
<keyword evidence="4" id="KW-1185">Reference proteome</keyword>
<dbReference type="OrthoDB" id="3265858at2759"/>
<feature type="region of interest" description="Disordered" evidence="1">
    <location>
        <begin position="64"/>
        <end position="272"/>
    </location>
</feature>
<proteinExistence type="predicted"/>
<comment type="caution">
    <text evidence="3">The sequence shown here is derived from an EMBL/GenBank/DDBJ whole genome shotgun (WGS) entry which is preliminary data.</text>
</comment>
<evidence type="ECO:0000313" key="3">
    <source>
        <dbReference type="EMBL" id="KAF9461886.1"/>
    </source>
</evidence>
<feature type="compositionally biased region" description="Low complexity" evidence="1">
    <location>
        <begin position="149"/>
        <end position="185"/>
    </location>
</feature>
<gene>
    <name evidence="3" type="ORF">BDZ94DRAFT_1323091</name>
</gene>
<evidence type="ECO:0000313" key="4">
    <source>
        <dbReference type="Proteomes" id="UP000807353"/>
    </source>
</evidence>
<protein>
    <recommendedName>
        <fullName evidence="2">DUF6697 domain-containing protein</fullName>
    </recommendedName>
</protein>
<dbReference type="InterPro" id="IPR046520">
    <property type="entry name" value="DUF6697"/>
</dbReference>
<evidence type="ECO:0000259" key="2">
    <source>
        <dbReference type="Pfam" id="PF20411"/>
    </source>
</evidence>
<dbReference type="AlphaFoldDB" id="A0A9P6CDK0"/>
<dbReference type="Pfam" id="PF20411">
    <property type="entry name" value="DUF6697"/>
    <property type="match status" value="1"/>
</dbReference>
<dbReference type="EMBL" id="MU150278">
    <property type="protein sequence ID" value="KAF9461886.1"/>
    <property type="molecule type" value="Genomic_DNA"/>
</dbReference>
<dbReference type="Proteomes" id="UP000807353">
    <property type="component" value="Unassembled WGS sequence"/>
</dbReference>